<feature type="compositionally biased region" description="Basic and acidic residues" evidence="1">
    <location>
        <begin position="58"/>
        <end position="72"/>
    </location>
</feature>
<evidence type="ECO:0000313" key="2">
    <source>
        <dbReference type="EMBL" id="KAK3047262.1"/>
    </source>
</evidence>
<organism evidence="2 3">
    <name type="scientific">Extremus antarcticus</name>
    <dbReference type="NCBI Taxonomy" id="702011"/>
    <lineage>
        <taxon>Eukaryota</taxon>
        <taxon>Fungi</taxon>
        <taxon>Dikarya</taxon>
        <taxon>Ascomycota</taxon>
        <taxon>Pezizomycotina</taxon>
        <taxon>Dothideomycetes</taxon>
        <taxon>Dothideomycetidae</taxon>
        <taxon>Mycosphaerellales</taxon>
        <taxon>Extremaceae</taxon>
        <taxon>Extremus</taxon>
    </lineage>
</organism>
<dbReference type="Proteomes" id="UP001271007">
    <property type="component" value="Unassembled WGS sequence"/>
</dbReference>
<keyword evidence="3" id="KW-1185">Reference proteome</keyword>
<feature type="region of interest" description="Disordered" evidence="1">
    <location>
        <begin position="58"/>
        <end position="89"/>
    </location>
</feature>
<proteinExistence type="predicted"/>
<gene>
    <name evidence="2" type="ORF">LTR09_011362</name>
</gene>
<name>A0AAJ0G525_9PEZI</name>
<dbReference type="AlphaFoldDB" id="A0AAJ0G525"/>
<comment type="caution">
    <text evidence="2">The sequence shown here is derived from an EMBL/GenBank/DDBJ whole genome shotgun (WGS) entry which is preliminary data.</text>
</comment>
<reference evidence="2" key="1">
    <citation type="submission" date="2023-04" db="EMBL/GenBank/DDBJ databases">
        <title>Black Yeasts Isolated from many extreme environments.</title>
        <authorList>
            <person name="Coleine C."/>
            <person name="Stajich J.E."/>
            <person name="Selbmann L."/>
        </authorList>
    </citation>
    <scope>NUCLEOTIDE SEQUENCE</scope>
    <source>
        <strain evidence="2">CCFEE 5312</strain>
    </source>
</reference>
<evidence type="ECO:0000256" key="1">
    <source>
        <dbReference type="SAM" id="MobiDB-lite"/>
    </source>
</evidence>
<evidence type="ECO:0000313" key="3">
    <source>
        <dbReference type="Proteomes" id="UP001271007"/>
    </source>
</evidence>
<accession>A0AAJ0G525</accession>
<dbReference type="EMBL" id="JAWDJX010000065">
    <property type="protein sequence ID" value="KAK3047262.1"/>
    <property type="molecule type" value="Genomic_DNA"/>
</dbReference>
<sequence length="177" mass="19451">MSAQLVVDVRAGAVQVSANSHPDSSASNASQLVYSCDTSEMQQRVLDMVPIIVAELRKETDQHERSRAKTPESDEPSTTGTPEDSEDSCPCPVTCTGSVNLFVAYDITTIDIQDDGFHTMVHARTNCKMQDIRGWLTRGGSHNCHMFFKAKEVTDSDTPCMLGMIDGDVLEIVRHED</sequence>
<protein>
    <submittedName>
        <fullName evidence="2">Uncharacterized protein</fullName>
    </submittedName>
</protein>